<sequence>MNIIVCIKQVPDTEHLQEVTINPETNTLEREKVPAVINPFDVNAIEEAIRIKEKQGGKVTVMTMGPPQAEEALRTALAMGADEAILLTDRAFAGSDTWATAKTLAKAIEKIGEFDLILFGKQAIDGDTAQVGPEVAEELSLPQITYVSKLDIEDKKIKGRRTVEDAYEEVEADIPCVITVTKDINEPRFASIKGLLKAKKSEIIGWGKNDLGFEDKEVGLSGSATQVIKIFTPPKKEKGEIIEGASTDEKASKLVEKLKADKVI</sequence>
<dbReference type="InterPro" id="IPR014729">
    <property type="entry name" value="Rossmann-like_a/b/a_fold"/>
</dbReference>
<dbReference type="EMBL" id="BARS01008334">
    <property type="protein sequence ID" value="GAF77288.1"/>
    <property type="molecule type" value="Genomic_DNA"/>
</dbReference>
<accession>X0S8C2</accession>
<protein>
    <recommendedName>
        <fullName evidence="1">Electron transfer flavoprotein alpha/beta-subunit N-terminal domain-containing protein</fullName>
    </recommendedName>
</protein>
<dbReference type="InterPro" id="IPR014730">
    <property type="entry name" value="ETF_a/b_N"/>
</dbReference>
<comment type="caution">
    <text evidence="2">The sequence shown here is derived from an EMBL/GenBank/DDBJ whole genome shotgun (WGS) entry which is preliminary data.</text>
</comment>
<dbReference type="InterPro" id="IPR033948">
    <property type="entry name" value="ETF_beta_N"/>
</dbReference>
<dbReference type="PANTHER" id="PTHR21294">
    <property type="entry name" value="ELECTRON TRANSFER FLAVOPROTEIN BETA-SUBUNIT"/>
    <property type="match status" value="1"/>
</dbReference>
<dbReference type="CDD" id="cd01714">
    <property type="entry name" value="ETF_beta"/>
    <property type="match status" value="1"/>
</dbReference>
<dbReference type="GO" id="GO:0009055">
    <property type="term" value="F:electron transfer activity"/>
    <property type="evidence" value="ECO:0007669"/>
    <property type="project" value="InterPro"/>
</dbReference>
<dbReference type="SUPFAM" id="SSF52402">
    <property type="entry name" value="Adenine nucleotide alpha hydrolases-like"/>
    <property type="match status" value="1"/>
</dbReference>
<dbReference type="PANTHER" id="PTHR21294:SF17">
    <property type="entry name" value="PROTEIN FIXA"/>
    <property type="match status" value="1"/>
</dbReference>
<dbReference type="Gene3D" id="3.40.50.620">
    <property type="entry name" value="HUPs"/>
    <property type="match status" value="1"/>
</dbReference>
<reference evidence="2" key="1">
    <citation type="journal article" date="2014" name="Front. Microbiol.">
        <title>High frequency of phylogenetically diverse reductive dehalogenase-homologous genes in deep subseafloor sedimentary metagenomes.</title>
        <authorList>
            <person name="Kawai M."/>
            <person name="Futagami T."/>
            <person name="Toyoda A."/>
            <person name="Takaki Y."/>
            <person name="Nishi S."/>
            <person name="Hori S."/>
            <person name="Arai W."/>
            <person name="Tsubouchi T."/>
            <person name="Morono Y."/>
            <person name="Uchiyama I."/>
            <person name="Ito T."/>
            <person name="Fujiyama A."/>
            <person name="Inagaki F."/>
            <person name="Takami H."/>
        </authorList>
    </citation>
    <scope>NUCLEOTIDE SEQUENCE</scope>
    <source>
        <strain evidence="2">Expedition CK06-06</strain>
    </source>
</reference>
<evidence type="ECO:0000259" key="1">
    <source>
        <dbReference type="SMART" id="SM00893"/>
    </source>
</evidence>
<name>X0S8C2_9ZZZZ</name>
<evidence type="ECO:0000313" key="2">
    <source>
        <dbReference type="EMBL" id="GAF77288.1"/>
    </source>
</evidence>
<gene>
    <name evidence="2" type="ORF">S01H1_15913</name>
</gene>
<dbReference type="AlphaFoldDB" id="X0S8C2"/>
<organism evidence="2">
    <name type="scientific">marine sediment metagenome</name>
    <dbReference type="NCBI Taxonomy" id="412755"/>
    <lineage>
        <taxon>unclassified sequences</taxon>
        <taxon>metagenomes</taxon>
        <taxon>ecological metagenomes</taxon>
    </lineage>
</organism>
<dbReference type="Pfam" id="PF01012">
    <property type="entry name" value="ETF"/>
    <property type="match status" value="1"/>
</dbReference>
<dbReference type="SMART" id="SM00893">
    <property type="entry name" value="ETF"/>
    <property type="match status" value="1"/>
</dbReference>
<feature type="domain" description="Electron transfer flavoprotein alpha/beta-subunit N-terminal" evidence="1">
    <location>
        <begin position="25"/>
        <end position="215"/>
    </location>
</feature>
<dbReference type="PIRSF" id="PIRSF000090">
    <property type="entry name" value="Beta-ETF"/>
    <property type="match status" value="1"/>
</dbReference>
<dbReference type="InterPro" id="IPR012255">
    <property type="entry name" value="ETF_b"/>
</dbReference>
<proteinExistence type="predicted"/>